<feature type="domain" description="BHLH" evidence="7">
    <location>
        <begin position="117"/>
        <end position="166"/>
    </location>
</feature>
<dbReference type="PANTHER" id="PTHR45959">
    <property type="entry name" value="BHLH TRANSCRIPTION FACTOR"/>
    <property type="match status" value="1"/>
</dbReference>
<evidence type="ECO:0000256" key="6">
    <source>
        <dbReference type="SAM" id="MobiDB-lite"/>
    </source>
</evidence>
<evidence type="ECO:0000256" key="1">
    <source>
        <dbReference type="ARBA" id="ARBA00004123"/>
    </source>
</evidence>
<evidence type="ECO:0000256" key="5">
    <source>
        <dbReference type="SAM" id="Coils"/>
    </source>
</evidence>
<comment type="caution">
    <text evidence="8">The sequence shown here is derived from an EMBL/GenBank/DDBJ whole genome shotgun (WGS) entry which is preliminary data.</text>
</comment>
<reference evidence="8 9" key="1">
    <citation type="submission" date="2023-01" db="EMBL/GenBank/DDBJ databases">
        <authorList>
            <person name="Kreplak J."/>
        </authorList>
    </citation>
    <scope>NUCLEOTIDE SEQUENCE [LARGE SCALE GENOMIC DNA]</scope>
</reference>
<dbReference type="EMBL" id="CATIWC010000521">
    <property type="protein sequence ID" value="CAI8583219.1"/>
    <property type="molecule type" value="Genomic_DNA"/>
</dbReference>
<proteinExistence type="predicted"/>
<dbReference type="GO" id="GO:0080090">
    <property type="term" value="P:regulation of primary metabolic process"/>
    <property type="evidence" value="ECO:0007669"/>
    <property type="project" value="UniProtKB-ARBA"/>
</dbReference>
<feature type="coiled-coil region" evidence="5">
    <location>
        <begin position="156"/>
        <end position="183"/>
    </location>
</feature>
<keyword evidence="2" id="KW-0805">Transcription regulation</keyword>
<dbReference type="PROSITE" id="PS50888">
    <property type="entry name" value="BHLH"/>
    <property type="match status" value="1"/>
</dbReference>
<dbReference type="GO" id="GO:0046983">
    <property type="term" value="F:protein dimerization activity"/>
    <property type="evidence" value="ECO:0007669"/>
    <property type="project" value="InterPro"/>
</dbReference>
<gene>
    <name evidence="8" type="ORF">VFH_U017480</name>
</gene>
<dbReference type="InterPro" id="IPR036638">
    <property type="entry name" value="HLH_DNA-bd_sf"/>
</dbReference>
<organism evidence="8 9">
    <name type="scientific">Vicia faba</name>
    <name type="common">Broad bean</name>
    <name type="synonym">Faba vulgaris</name>
    <dbReference type="NCBI Taxonomy" id="3906"/>
    <lineage>
        <taxon>Eukaryota</taxon>
        <taxon>Viridiplantae</taxon>
        <taxon>Streptophyta</taxon>
        <taxon>Embryophyta</taxon>
        <taxon>Tracheophyta</taxon>
        <taxon>Spermatophyta</taxon>
        <taxon>Magnoliopsida</taxon>
        <taxon>eudicotyledons</taxon>
        <taxon>Gunneridae</taxon>
        <taxon>Pentapetalae</taxon>
        <taxon>rosids</taxon>
        <taxon>fabids</taxon>
        <taxon>Fabales</taxon>
        <taxon>Fabaceae</taxon>
        <taxon>Papilionoideae</taxon>
        <taxon>50 kb inversion clade</taxon>
        <taxon>NPAAA clade</taxon>
        <taxon>Hologalegina</taxon>
        <taxon>IRL clade</taxon>
        <taxon>Fabeae</taxon>
        <taxon>Vicia</taxon>
    </lineage>
</organism>
<evidence type="ECO:0000256" key="3">
    <source>
        <dbReference type="ARBA" id="ARBA00023163"/>
    </source>
</evidence>
<sequence length="289" mass="32645">MDKLNTSSSSWLSDLMLDEMEMDGCDLFQQNLFDDEDLFSYDIGSVLQQQQQQQQPLSPVSSHSSTTSHILSFQNTTTTTTTHFHAFDCALNTKQNEVVTEVPQNENVVVKRCLGHNSDKYHIIAERKRREKLNKGLIALAALIPGLKKMDKASVVGEAIKYLKELQERLKVLEQHNKNSLVVESVVMDNKPKVIHGSWSNDGSESLSHVDARVLNKDVLIRILCQKQKGLLFKLLDEIEKLHLFVVTSNVLPFGDSINITIVAKMEMGYNLTLNDLIKHLRVAAFKLS</sequence>
<keyword evidence="3" id="KW-0804">Transcription</keyword>
<protein>
    <recommendedName>
        <fullName evidence="7">BHLH domain-containing protein</fullName>
    </recommendedName>
</protein>
<keyword evidence="5" id="KW-0175">Coiled coil</keyword>
<feature type="region of interest" description="Disordered" evidence="6">
    <location>
        <begin position="50"/>
        <end position="69"/>
    </location>
</feature>
<evidence type="ECO:0000313" key="8">
    <source>
        <dbReference type="EMBL" id="CAI8583219.1"/>
    </source>
</evidence>
<dbReference type="SUPFAM" id="SSF47459">
    <property type="entry name" value="HLH, helix-loop-helix DNA-binding domain"/>
    <property type="match status" value="1"/>
</dbReference>
<comment type="subcellular location">
    <subcellularLocation>
        <location evidence="1">Nucleus</location>
    </subcellularLocation>
</comment>
<dbReference type="GO" id="GO:0005634">
    <property type="term" value="C:nucleus"/>
    <property type="evidence" value="ECO:0007669"/>
    <property type="project" value="UniProtKB-SubCell"/>
</dbReference>
<dbReference type="InterPro" id="IPR054502">
    <property type="entry name" value="bHLH-TF_ACT-like_plant"/>
</dbReference>
<evidence type="ECO:0000256" key="4">
    <source>
        <dbReference type="ARBA" id="ARBA00023242"/>
    </source>
</evidence>
<dbReference type="Gene3D" id="4.10.280.10">
    <property type="entry name" value="Helix-loop-helix DNA-binding domain"/>
    <property type="match status" value="1"/>
</dbReference>
<keyword evidence="9" id="KW-1185">Reference proteome</keyword>
<keyword evidence="4" id="KW-0539">Nucleus</keyword>
<dbReference type="InterPro" id="IPR011598">
    <property type="entry name" value="bHLH_dom"/>
</dbReference>
<dbReference type="Proteomes" id="UP001157006">
    <property type="component" value="Unassembled WGS sequence"/>
</dbReference>
<accession>A0AAV0YCK1</accession>
<dbReference type="Pfam" id="PF00010">
    <property type="entry name" value="HLH"/>
    <property type="match status" value="1"/>
</dbReference>
<evidence type="ECO:0000256" key="2">
    <source>
        <dbReference type="ARBA" id="ARBA00023015"/>
    </source>
</evidence>
<evidence type="ECO:0000313" key="9">
    <source>
        <dbReference type="Proteomes" id="UP001157006"/>
    </source>
</evidence>
<dbReference type="Pfam" id="PF22754">
    <property type="entry name" value="bHLH-TF_ACT-like_plant"/>
    <property type="match status" value="1"/>
</dbReference>
<evidence type="ECO:0000259" key="7">
    <source>
        <dbReference type="PROSITE" id="PS50888"/>
    </source>
</evidence>
<dbReference type="InterPro" id="IPR052610">
    <property type="entry name" value="bHLH_transcription_regulator"/>
</dbReference>
<dbReference type="SMART" id="SM00353">
    <property type="entry name" value="HLH"/>
    <property type="match status" value="1"/>
</dbReference>
<name>A0AAV0YCK1_VICFA</name>
<dbReference type="AlphaFoldDB" id="A0AAV0YCK1"/>
<dbReference type="PANTHER" id="PTHR45959:SF51">
    <property type="entry name" value="BASIC HELIX LOOP HELIX (BHLH) DNA-BINDING FAMILY PROTEIN"/>
    <property type="match status" value="1"/>
</dbReference>